<keyword evidence="2" id="KW-0143">Chaperone</keyword>
<evidence type="ECO:0000256" key="3">
    <source>
        <dbReference type="SAM" id="MobiDB-lite"/>
    </source>
</evidence>
<evidence type="ECO:0000313" key="4">
    <source>
        <dbReference type="EMBL" id="SVC92090.1"/>
    </source>
</evidence>
<comment type="similarity">
    <text evidence="1">Belongs to the GrpE family.</text>
</comment>
<organism evidence="4">
    <name type="scientific">marine metagenome</name>
    <dbReference type="NCBI Taxonomy" id="408172"/>
    <lineage>
        <taxon>unclassified sequences</taxon>
        <taxon>metagenomes</taxon>
        <taxon>ecological metagenomes</taxon>
    </lineage>
</organism>
<feature type="compositionally biased region" description="Basic and acidic residues" evidence="3">
    <location>
        <begin position="1"/>
        <end position="20"/>
    </location>
</feature>
<protein>
    <recommendedName>
        <fullName evidence="5">Nucleotide exchange factor GrpE</fullName>
    </recommendedName>
</protein>
<name>A0A382R4F2_9ZZZZ</name>
<gene>
    <name evidence="4" type="ORF">METZ01_LOCUS344944</name>
</gene>
<reference evidence="4" key="1">
    <citation type="submission" date="2018-05" db="EMBL/GenBank/DDBJ databases">
        <authorList>
            <person name="Lanie J.A."/>
            <person name="Ng W.-L."/>
            <person name="Kazmierczak K.M."/>
            <person name="Andrzejewski T.M."/>
            <person name="Davidsen T.M."/>
            <person name="Wayne K.J."/>
            <person name="Tettelin H."/>
            <person name="Glass J.I."/>
            <person name="Rusch D."/>
            <person name="Podicherti R."/>
            <person name="Tsui H.-C.T."/>
            <person name="Winkler M.E."/>
        </authorList>
    </citation>
    <scope>NUCLEOTIDE SEQUENCE</scope>
</reference>
<dbReference type="InterPro" id="IPR013805">
    <property type="entry name" value="GrpE_CC"/>
</dbReference>
<accession>A0A382R4F2</accession>
<dbReference type="EMBL" id="UINC01118749">
    <property type="protein sequence ID" value="SVC92090.1"/>
    <property type="molecule type" value="Genomic_DNA"/>
</dbReference>
<proteinExistence type="inferred from homology"/>
<evidence type="ECO:0000256" key="2">
    <source>
        <dbReference type="ARBA" id="ARBA00023186"/>
    </source>
</evidence>
<feature type="non-terminal residue" evidence="4">
    <location>
        <position position="104"/>
    </location>
</feature>
<sequence>MTNDRDDRKRTTKTEKPVDRQDEENPVEEVSIQEPEKSGTSKSLGSSDNGSDFEAGNGVVHDADNEDNEAEDSERAQIEALKDQLLRALAENENVRKRADRERE</sequence>
<dbReference type="Gene3D" id="3.90.20.20">
    <property type="match status" value="1"/>
</dbReference>
<dbReference type="AlphaFoldDB" id="A0A382R4F2"/>
<feature type="region of interest" description="Disordered" evidence="3">
    <location>
        <begin position="1"/>
        <end position="75"/>
    </location>
</feature>
<dbReference type="SUPFAM" id="SSF58014">
    <property type="entry name" value="Coiled-coil domain of nucleotide exchange factor GrpE"/>
    <property type="match status" value="1"/>
</dbReference>
<feature type="compositionally biased region" description="Polar residues" evidence="3">
    <location>
        <begin position="40"/>
        <end position="50"/>
    </location>
</feature>
<evidence type="ECO:0008006" key="5">
    <source>
        <dbReference type="Google" id="ProtNLM"/>
    </source>
</evidence>
<evidence type="ECO:0000256" key="1">
    <source>
        <dbReference type="ARBA" id="ARBA00009054"/>
    </source>
</evidence>